<evidence type="ECO:0000313" key="1">
    <source>
        <dbReference type="EMBL" id="CAG8761142.1"/>
    </source>
</evidence>
<protein>
    <submittedName>
        <fullName evidence="1">2751_t:CDS:1</fullName>
    </submittedName>
</protein>
<comment type="caution">
    <text evidence="1">The sequence shown here is derived from an EMBL/GenBank/DDBJ whole genome shotgun (WGS) entry which is preliminary data.</text>
</comment>
<dbReference type="Proteomes" id="UP000789342">
    <property type="component" value="Unassembled WGS sequence"/>
</dbReference>
<proteinExistence type="predicted"/>
<dbReference type="EMBL" id="CAJVPV010040902">
    <property type="protein sequence ID" value="CAG8761142.1"/>
    <property type="molecule type" value="Genomic_DNA"/>
</dbReference>
<dbReference type="AlphaFoldDB" id="A0A9N9J1P0"/>
<organism evidence="1 2">
    <name type="scientific">Acaulospora morrowiae</name>
    <dbReference type="NCBI Taxonomy" id="94023"/>
    <lineage>
        <taxon>Eukaryota</taxon>
        <taxon>Fungi</taxon>
        <taxon>Fungi incertae sedis</taxon>
        <taxon>Mucoromycota</taxon>
        <taxon>Glomeromycotina</taxon>
        <taxon>Glomeromycetes</taxon>
        <taxon>Diversisporales</taxon>
        <taxon>Acaulosporaceae</taxon>
        <taxon>Acaulospora</taxon>
    </lineage>
</organism>
<keyword evidence="2" id="KW-1185">Reference proteome</keyword>
<evidence type="ECO:0000313" key="2">
    <source>
        <dbReference type="Proteomes" id="UP000789342"/>
    </source>
</evidence>
<feature type="non-terminal residue" evidence="1">
    <location>
        <position position="1"/>
    </location>
</feature>
<name>A0A9N9J1P0_9GLOM</name>
<sequence>GGDIFAIMILIVLPNFRYLFINDPIRREETIKNDQKNDAKYGAKG</sequence>
<accession>A0A9N9J1P0</accession>
<reference evidence="1" key="1">
    <citation type="submission" date="2021-06" db="EMBL/GenBank/DDBJ databases">
        <authorList>
            <person name="Kallberg Y."/>
            <person name="Tangrot J."/>
            <person name="Rosling A."/>
        </authorList>
    </citation>
    <scope>NUCLEOTIDE SEQUENCE</scope>
    <source>
        <strain evidence="1">CL551</strain>
    </source>
</reference>
<gene>
    <name evidence="1" type="ORF">AMORRO_LOCUS15932</name>
</gene>